<dbReference type="EMBL" id="BMDH01000001">
    <property type="protein sequence ID" value="GGI12538.1"/>
    <property type="molecule type" value="Genomic_DNA"/>
</dbReference>
<dbReference type="Proteomes" id="UP000619536">
    <property type="component" value="Unassembled WGS sequence"/>
</dbReference>
<sequence>MLNTDENSPESKQDDPWEVTSLKMRRSTKRAIKVYAAEHDETMQNILEQALTNLLTEKNRKYMQE</sequence>
<reference evidence="2" key="1">
    <citation type="journal article" date="2014" name="Int. J. Syst. Evol. Microbiol.">
        <title>Complete genome sequence of Corynebacterium casei LMG S-19264T (=DSM 44701T), isolated from a smear-ripened cheese.</title>
        <authorList>
            <consortium name="US DOE Joint Genome Institute (JGI-PGF)"/>
            <person name="Walter F."/>
            <person name="Albersmeier A."/>
            <person name="Kalinowski J."/>
            <person name="Ruckert C."/>
        </authorList>
    </citation>
    <scope>NUCLEOTIDE SEQUENCE</scope>
    <source>
        <strain evidence="2">CCM 8606</strain>
    </source>
</reference>
<organism evidence="2 3">
    <name type="scientific">Galliscardovia ingluviei</name>
    <dbReference type="NCBI Taxonomy" id="1769422"/>
    <lineage>
        <taxon>Bacteria</taxon>
        <taxon>Bacillati</taxon>
        <taxon>Actinomycetota</taxon>
        <taxon>Actinomycetes</taxon>
        <taxon>Bifidobacteriales</taxon>
        <taxon>Bifidobacteriaceae</taxon>
        <taxon>Galliscardovia</taxon>
    </lineage>
</organism>
<gene>
    <name evidence="2" type="ORF">GCM10007377_01460</name>
</gene>
<dbReference type="InterPro" id="IPR013321">
    <property type="entry name" value="Arc_rbn_hlx_hlx"/>
</dbReference>
<dbReference type="GO" id="GO:0006355">
    <property type="term" value="P:regulation of DNA-templated transcription"/>
    <property type="evidence" value="ECO:0007669"/>
    <property type="project" value="InterPro"/>
</dbReference>
<dbReference type="RefSeq" id="WP_188354347.1">
    <property type="nucleotide sequence ID" value="NZ_BMDH01000001.1"/>
</dbReference>
<comment type="caution">
    <text evidence="2">The sequence shown here is derived from an EMBL/GenBank/DDBJ whole genome shotgun (WGS) entry which is preliminary data.</text>
</comment>
<dbReference type="AlphaFoldDB" id="A0A8J3ADZ0"/>
<evidence type="ECO:0000313" key="2">
    <source>
        <dbReference type="EMBL" id="GGI12538.1"/>
    </source>
</evidence>
<feature type="region of interest" description="Disordered" evidence="1">
    <location>
        <begin position="1"/>
        <end position="20"/>
    </location>
</feature>
<proteinExistence type="predicted"/>
<protein>
    <submittedName>
        <fullName evidence="2">Uncharacterized protein</fullName>
    </submittedName>
</protein>
<keyword evidence="3" id="KW-1185">Reference proteome</keyword>
<name>A0A8J3ADZ0_9BIFI</name>
<reference evidence="2" key="2">
    <citation type="submission" date="2020-09" db="EMBL/GenBank/DDBJ databases">
        <authorList>
            <person name="Sun Q."/>
            <person name="Sedlacek I."/>
        </authorList>
    </citation>
    <scope>NUCLEOTIDE SEQUENCE</scope>
    <source>
        <strain evidence="2">CCM 8606</strain>
    </source>
</reference>
<dbReference type="SUPFAM" id="SSF47598">
    <property type="entry name" value="Ribbon-helix-helix"/>
    <property type="match status" value="1"/>
</dbReference>
<accession>A0A8J3ADZ0</accession>
<evidence type="ECO:0000256" key="1">
    <source>
        <dbReference type="SAM" id="MobiDB-lite"/>
    </source>
</evidence>
<dbReference type="Gene3D" id="1.10.1220.10">
    <property type="entry name" value="Met repressor-like"/>
    <property type="match status" value="1"/>
</dbReference>
<evidence type="ECO:0000313" key="3">
    <source>
        <dbReference type="Proteomes" id="UP000619536"/>
    </source>
</evidence>
<dbReference type="InterPro" id="IPR010985">
    <property type="entry name" value="Ribbon_hlx_hlx"/>
</dbReference>